<sequence>MWDKLKINNSTSIYLKLVTEPRYYIGPHEVTLDNTYNLKNFDQDEILIDNFYLEIKKPFNFPIDLKIGRQDFLGKDMYGEGFLFFDGTPGDGSRTFYFNAIRIRWFIQKNHTLDFVFISNLKTERYFPIIHPSYKDFASDYLRLYYHDKKKTRCH</sequence>
<dbReference type="EMBL" id="JAPHEG010000005">
    <property type="protein sequence ID" value="MDF2953907.1"/>
    <property type="molecule type" value="Genomic_DNA"/>
</dbReference>
<evidence type="ECO:0000313" key="1">
    <source>
        <dbReference type="EMBL" id="MDF2953907.1"/>
    </source>
</evidence>
<protein>
    <submittedName>
        <fullName evidence="1">Uncharacterized protein</fullName>
    </submittedName>
</protein>
<dbReference type="Proteomes" id="UP001144110">
    <property type="component" value="Unassembled WGS sequence"/>
</dbReference>
<dbReference type="AlphaFoldDB" id="A0AAE3TFA3"/>
<comment type="caution">
    <text evidence="1">The sequence shown here is derived from an EMBL/GenBank/DDBJ whole genome shotgun (WGS) entry which is preliminary data.</text>
</comment>
<organism evidence="1 2">
    <name type="scientific">Candidatus Thermodesulfobacterium syntrophicum</name>
    <dbReference type="NCBI Taxonomy" id="3060442"/>
    <lineage>
        <taxon>Bacteria</taxon>
        <taxon>Pseudomonadati</taxon>
        <taxon>Thermodesulfobacteriota</taxon>
        <taxon>Thermodesulfobacteria</taxon>
        <taxon>Thermodesulfobacteriales</taxon>
        <taxon>Thermodesulfobacteriaceae</taxon>
        <taxon>Thermodesulfobacterium</taxon>
    </lineage>
</organism>
<proteinExistence type="predicted"/>
<name>A0AAE3TFA3_9BACT</name>
<reference evidence="1" key="1">
    <citation type="submission" date="2022-11" db="EMBL/GenBank/DDBJ databases">
        <title>Candidatus Alkanophaga archaea from heated hydrothermal vent sediment oxidize petroleum alkanes.</title>
        <authorList>
            <person name="Zehnle H."/>
            <person name="Laso-Perez R."/>
            <person name="Lipp J."/>
            <person name="Teske A."/>
            <person name="Wegener G."/>
        </authorList>
    </citation>
    <scope>NUCLEOTIDE SEQUENCE</scope>
    <source>
        <strain evidence="1">MCA70</strain>
    </source>
</reference>
<gene>
    <name evidence="1" type="ORF">OD816_001152</name>
</gene>
<accession>A0AAE3TFA3</accession>
<evidence type="ECO:0000313" key="2">
    <source>
        <dbReference type="Proteomes" id="UP001144110"/>
    </source>
</evidence>